<reference evidence="1" key="1">
    <citation type="submission" date="2020-11" db="EMBL/GenBank/DDBJ databases">
        <authorList>
            <person name="Tran Van P."/>
        </authorList>
    </citation>
    <scope>NUCLEOTIDE SEQUENCE</scope>
</reference>
<dbReference type="GO" id="GO:0005654">
    <property type="term" value="C:nucleoplasm"/>
    <property type="evidence" value="ECO:0007669"/>
    <property type="project" value="TreeGrafter"/>
</dbReference>
<gene>
    <name evidence="1" type="ORF">CTOB1V02_LOCUS4903</name>
</gene>
<dbReference type="GO" id="GO:0140291">
    <property type="term" value="P:peptidyl-glutamate ADP-deribosylation"/>
    <property type="evidence" value="ECO:0007669"/>
    <property type="project" value="TreeGrafter"/>
</dbReference>
<dbReference type="Gene3D" id="3.40.220.10">
    <property type="entry name" value="Leucine Aminopeptidase, subunit E, domain 1"/>
    <property type="match status" value="1"/>
</dbReference>
<dbReference type="AlphaFoldDB" id="A0A7R8WDA5"/>
<dbReference type="PANTHER" id="PTHR11106:SF27">
    <property type="entry name" value="MACRO DOMAIN-CONTAINING PROTEIN"/>
    <property type="match status" value="1"/>
</dbReference>
<dbReference type="SMART" id="SM00506">
    <property type="entry name" value="A1pp"/>
    <property type="match status" value="1"/>
</dbReference>
<dbReference type="PROSITE" id="PS51154">
    <property type="entry name" value="MACRO"/>
    <property type="match status" value="1"/>
</dbReference>
<dbReference type="SUPFAM" id="SSF52949">
    <property type="entry name" value="Macro domain-like"/>
    <property type="match status" value="1"/>
</dbReference>
<dbReference type="OrthoDB" id="6133115at2759"/>
<proteinExistence type="predicted"/>
<dbReference type="InterPro" id="IPR043472">
    <property type="entry name" value="Macro_dom-like"/>
</dbReference>
<dbReference type="GO" id="GO:0006974">
    <property type="term" value="P:DNA damage response"/>
    <property type="evidence" value="ECO:0007669"/>
    <property type="project" value="TreeGrafter"/>
</dbReference>
<dbReference type="EMBL" id="OB660998">
    <property type="protein sequence ID" value="CAD7226992.1"/>
    <property type="molecule type" value="Genomic_DNA"/>
</dbReference>
<name>A0A7R8WDA5_9CRUS</name>
<dbReference type="GO" id="GO:0140293">
    <property type="term" value="F:ADP-ribosylglutamate hydrolase activity"/>
    <property type="evidence" value="ECO:0007669"/>
    <property type="project" value="TreeGrafter"/>
</dbReference>
<dbReference type="CDD" id="cd02908">
    <property type="entry name" value="Macro_OAADPr_deacetylase"/>
    <property type="match status" value="1"/>
</dbReference>
<dbReference type="Pfam" id="PF01661">
    <property type="entry name" value="Macro"/>
    <property type="match status" value="1"/>
</dbReference>
<sequence length="235" mass="25630">MSSARHWSTVKDELLQMPLDEKRRLYRCGDKFVTLDDVPTWKEYVAQNPSVVPSFAQGAENPDLATRVSLWRGDITTLEIDAIVNAANSSLLGGGGVDGAIHRAAGPMLLGENRTHGGCPTGEARISGGYNLPAKYVISTVGPKGEKPDLLTSCYKNSLVLAKRYGLKTIAFPCISTGVYGYPVEKATLVALETVKQFLLENNSISRVVFCVFLPPDVLIYEKEMSKFFPVASKK</sequence>
<dbReference type="InterPro" id="IPR002589">
    <property type="entry name" value="Macro_dom"/>
</dbReference>
<dbReference type="GO" id="GO:0042278">
    <property type="term" value="P:purine nucleoside metabolic process"/>
    <property type="evidence" value="ECO:0007669"/>
    <property type="project" value="TreeGrafter"/>
</dbReference>
<evidence type="ECO:0000313" key="1">
    <source>
        <dbReference type="EMBL" id="CAD7226992.1"/>
    </source>
</evidence>
<dbReference type="PANTHER" id="PTHR11106">
    <property type="entry name" value="GANGLIOSIDE INDUCED DIFFERENTIATION ASSOCIATED PROTEIN 2-RELATED"/>
    <property type="match status" value="1"/>
</dbReference>
<protein>
    <submittedName>
        <fullName evidence="1">Uncharacterized protein</fullName>
    </submittedName>
</protein>
<organism evidence="1">
    <name type="scientific">Cyprideis torosa</name>
    <dbReference type="NCBI Taxonomy" id="163714"/>
    <lineage>
        <taxon>Eukaryota</taxon>
        <taxon>Metazoa</taxon>
        <taxon>Ecdysozoa</taxon>
        <taxon>Arthropoda</taxon>
        <taxon>Crustacea</taxon>
        <taxon>Oligostraca</taxon>
        <taxon>Ostracoda</taxon>
        <taxon>Podocopa</taxon>
        <taxon>Podocopida</taxon>
        <taxon>Cytherocopina</taxon>
        <taxon>Cytheroidea</taxon>
        <taxon>Cytherideidae</taxon>
        <taxon>Cyprideis</taxon>
    </lineage>
</organism>
<accession>A0A7R8WDA5</accession>